<dbReference type="Proteomes" id="UP000242180">
    <property type="component" value="Unassembled WGS sequence"/>
</dbReference>
<evidence type="ECO:0000256" key="2">
    <source>
        <dbReference type="SAM" id="Phobius"/>
    </source>
</evidence>
<keyword evidence="5" id="KW-1185">Reference proteome</keyword>
<keyword evidence="2" id="KW-0812">Transmembrane</keyword>
<evidence type="ECO:0000313" key="4">
    <source>
        <dbReference type="EMBL" id="ORY93820.1"/>
    </source>
</evidence>
<dbReference type="OMA" id="GPHWHPN"/>
<name>A0A1X2H5U3_SYNRA</name>
<accession>A0A1X2H5U3</accession>
<dbReference type="InterPro" id="IPR026057">
    <property type="entry name" value="TBL_C"/>
</dbReference>
<dbReference type="InParanoid" id="A0A1X2H5U3"/>
<dbReference type="GO" id="GO:0016413">
    <property type="term" value="F:O-acetyltransferase activity"/>
    <property type="evidence" value="ECO:0007669"/>
    <property type="project" value="InterPro"/>
</dbReference>
<keyword evidence="2" id="KW-0472">Membrane</keyword>
<dbReference type="STRING" id="13706.A0A1X2H5U3"/>
<dbReference type="OrthoDB" id="630188at2759"/>
<feature type="transmembrane region" description="Helical" evidence="2">
    <location>
        <begin position="17"/>
        <end position="36"/>
    </location>
</feature>
<proteinExistence type="inferred from homology"/>
<feature type="domain" description="Trichome birefringence-like C-terminal" evidence="3">
    <location>
        <begin position="143"/>
        <end position="407"/>
    </location>
</feature>
<protein>
    <submittedName>
        <fullName evidence="4">GDSL/SGNH-like acyl-esterase family found in Pmr5 and Cas1p-domain-containing protein</fullName>
    </submittedName>
</protein>
<evidence type="ECO:0000256" key="1">
    <source>
        <dbReference type="ARBA" id="ARBA00007727"/>
    </source>
</evidence>
<dbReference type="PANTHER" id="PTHR32285:SF48">
    <property type="entry name" value="PROTEIN TRICHOME BIREFRINGENCE-LIKE 19"/>
    <property type="match status" value="1"/>
</dbReference>
<gene>
    <name evidence="4" type="ORF">BCR43DRAFT_495384</name>
</gene>
<reference evidence="4 5" key="1">
    <citation type="submission" date="2016-07" db="EMBL/GenBank/DDBJ databases">
        <title>Pervasive Adenine N6-methylation of Active Genes in Fungi.</title>
        <authorList>
            <consortium name="DOE Joint Genome Institute"/>
            <person name="Mondo S.J."/>
            <person name="Dannebaum R.O."/>
            <person name="Kuo R.C."/>
            <person name="Labutti K."/>
            <person name="Haridas S."/>
            <person name="Kuo A."/>
            <person name="Salamov A."/>
            <person name="Ahrendt S.R."/>
            <person name="Lipzen A."/>
            <person name="Sullivan W."/>
            <person name="Andreopoulos W.B."/>
            <person name="Clum A."/>
            <person name="Lindquist E."/>
            <person name="Daum C."/>
            <person name="Ramamoorthy G.K."/>
            <person name="Gryganskyi A."/>
            <person name="Culley D."/>
            <person name="Magnuson J.K."/>
            <person name="James T.Y."/>
            <person name="O'Malley M.A."/>
            <person name="Stajich J.E."/>
            <person name="Spatafora J.W."/>
            <person name="Visel A."/>
            <person name="Grigoriev I.V."/>
        </authorList>
    </citation>
    <scope>NUCLEOTIDE SEQUENCE [LARGE SCALE GENOMIC DNA]</scope>
    <source>
        <strain evidence="4 5">NRRL 2496</strain>
    </source>
</reference>
<organism evidence="4 5">
    <name type="scientific">Syncephalastrum racemosum</name>
    <name type="common">Filamentous fungus</name>
    <dbReference type="NCBI Taxonomy" id="13706"/>
    <lineage>
        <taxon>Eukaryota</taxon>
        <taxon>Fungi</taxon>
        <taxon>Fungi incertae sedis</taxon>
        <taxon>Mucoromycota</taxon>
        <taxon>Mucoromycotina</taxon>
        <taxon>Mucoromycetes</taxon>
        <taxon>Mucorales</taxon>
        <taxon>Syncephalastraceae</taxon>
        <taxon>Syncephalastrum</taxon>
    </lineage>
</organism>
<dbReference type="EMBL" id="MCGN01000008">
    <property type="protein sequence ID" value="ORY93820.1"/>
    <property type="molecule type" value="Genomic_DNA"/>
</dbReference>
<comment type="caution">
    <text evidence="4">The sequence shown here is derived from an EMBL/GenBank/DDBJ whole genome shotgun (WGS) entry which is preliminary data.</text>
</comment>
<evidence type="ECO:0000259" key="3">
    <source>
        <dbReference type="Pfam" id="PF13839"/>
    </source>
</evidence>
<keyword evidence="2" id="KW-1133">Transmembrane helix</keyword>
<dbReference type="InterPro" id="IPR029962">
    <property type="entry name" value="TBL"/>
</dbReference>
<dbReference type="PANTHER" id="PTHR32285">
    <property type="entry name" value="PROTEIN TRICHOME BIREFRINGENCE-LIKE 9-RELATED"/>
    <property type="match status" value="1"/>
</dbReference>
<dbReference type="Pfam" id="PF13839">
    <property type="entry name" value="PC-Esterase"/>
    <property type="match status" value="1"/>
</dbReference>
<comment type="similarity">
    <text evidence="1">Belongs to the PC-esterase family. TBL subfamily.</text>
</comment>
<evidence type="ECO:0000313" key="5">
    <source>
        <dbReference type="Proteomes" id="UP000242180"/>
    </source>
</evidence>
<dbReference type="AlphaFoldDB" id="A0A1X2H5U3"/>
<sequence>MPGPFETPLSQQLWSRIVYITAIVAFLLLWVFAWSWSDEPISTTDERHLDTEDWTPTVTLDPMVELPSNLSSLCNPDTFNQGQWTLKPIKAKDAHAIEQVANYHCPSNFPHKCYRRSDEGGEFNRAKHIMDYTWVPNDCSLVPFDAGVFAKYLGDHPLLFVGDSINQLEYESLACLLGQYMHDPSSDTRLSGGNPNMWISQLVHQEKLQVEGAVSMAYLRSDYLVRLDDFKLHDPMDEEGYLIGKGSNFPWKHALDRFDNIVINTGPHWHPDLKWGPNKSEKELLDAFSKGMRVVFDYLKEHVKPRQRVFIRSTPYGHAKCSQYKQPDIKAPHAPSGQPGEYEWHLHEQFDTIWKNWIMQENDIRFRFFNVSTMANLRGDAHSRPDSDCLHTCLPGPVDDWNRLLYNEIARASAGLP</sequence>